<dbReference type="Proteomes" id="UP001232148">
    <property type="component" value="Unassembled WGS sequence"/>
</dbReference>
<evidence type="ECO:0000313" key="2">
    <source>
        <dbReference type="EMBL" id="KAK2031257.1"/>
    </source>
</evidence>
<proteinExistence type="predicted"/>
<dbReference type="AlphaFoldDB" id="A0AAD9M456"/>
<keyword evidence="1" id="KW-1133">Transmembrane helix</keyword>
<evidence type="ECO:0000313" key="3">
    <source>
        <dbReference type="Proteomes" id="UP001232148"/>
    </source>
</evidence>
<dbReference type="EMBL" id="MU842842">
    <property type="protein sequence ID" value="KAK2031257.1"/>
    <property type="molecule type" value="Genomic_DNA"/>
</dbReference>
<reference evidence="2" key="1">
    <citation type="submission" date="2021-06" db="EMBL/GenBank/DDBJ databases">
        <title>Comparative genomics, transcriptomics and evolutionary studies reveal genomic signatures of adaptation to plant cell wall in hemibiotrophic fungi.</title>
        <authorList>
            <consortium name="DOE Joint Genome Institute"/>
            <person name="Baroncelli R."/>
            <person name="Diaz J.F."/>
            <person name="Benocci T."/>
            <person name="Peng M."/>
            <person name="Battaglia E."/>
            <person name="Haridas S."/>
            <person name="Andreopoulos W."/>
            <person name="Labutti K."/>
            <person name="Pangilinan J."/>
            <person name="Floch G.L."/>
            <person name="Makela M.R."/>
            <person name="Henrissat B."/>
            <person name="Grigoriev I.V."/>
            <person name="Crouch J.A."/>
            <person name="De Vries R.P."/>
            <person name="Sukno S.A."/>
            <person name="Thon M.R."/>
        </authorList>
    </citation>
    <scope>NUCLEOTIDE SEQUENCE</scope>
    <source>
        <strain evidence="2">MAFF235873</strain>
    </source>
</reference>
<organism evidence="2 3">
    <name type="scientific">Colletotrichum zoysiae</name>
    <dbReference type="NCBI Taxonomy" id="1216348"/>
    <lineage>
        <taxon>Eukaryota</taxon>
        <taxon>Fungi</taxon>
        <taxon>Dikarya</taxon>
        <taxon>Ascomycota</taxon>
        <taxon>Pezizomycotina</taxon>
        <taxon>Sordariomycetes</taxon>
        <taxon>Hypocreomycetidae</taxon>
        <taxon>Glomerellales</taxon>
        <taxon>Glomerellaceae</taxon>
        <taxon>Colletotrichum</taxon>
        <taxon>Colletotrichum graminicola species complex</taxon>
    </lineage>
</organism>
<keyword evidence="3" id="KW-1185">Reference proteome</keyword>
<accession>A0AAD9M456</accession>
<comment type="caution">
    <text evidence="2">The sequence shown here is derived from an EMBL/GenBank/DDBJ whole genome shotgun (WGS) entry which is preliminary data.</text>
</comment>
<name>A0AAD9M456_9PEZI</name>
<keyword evidence="1" id="KW-0472">Membrane</keyword>
<feature type="transmembrane region" description="Helical" evidence="1">
    <location>
        <begin position="58"/>
        <end position="86"/>
    </location>
</feature>
<gene>
    <name evidence="2" type="ORF">LX32DRAFT_284172</name>
</gene>
<sequence>MYVLCRYVVKLWHVACRSGALAAIGERIRTSVGEEKSAAELRKMGIGIRAWFEGRPGVLVWCLYAVGGSVYMYVSVYVCVCMYGLFRPCSDGRLLTAEQTPLDRVMVSLRSSSSLLFLET</sequence>
<evidence type="ECO:0000256" key="1">
    <source>
        <dbReference type="SAM" id="Phobius"/>
    </source>
</evidence>
<keyword evidence="1" id="KW-0812">Transmembrane</keyword>
<protein>
    <submittedName>
        <fullName evidence="2">Uncharacterized protein</fullName>
    </submittedName>
</protein>